<dbReference type="Proteomes" id="UP000317265">
    <property type="component" value="Unassembled WGS sequence"/>
</dbReference>
<evidence type="ECO:0000313" key="4">
    <source>
        <dbReference type="Proteomes" id="UP000317265"/>
    </source>
</evidence>
<dbReference type="InterPro" id="IPR003374">
    <property type="entry name" value="ApbE-like_sf"/>
</dbReference>
<dbReference type="EMBL" id="RXIH01000032">
    <property type="protein sequence ID" value="RZN56004.1"/>
    <property type="molecule type" value="Genomic_DNA"/>
</dbReference>
<evidence type="ECO:0000313" key="2">
    <source>
        <dbReference type="EMBL" id="TDA40546.1"/>
    </source>
</evidence>
<gene>
    <name evidence="2" type="ORF">DSO09_00290</name>
    <name evidence="1" type="ORF">EF809_03980</name>
</gene>
<dbReference type="Proteomes" id="UP000316080">
    <property type="component" value="Unassembled WGS sequence"/>
</dbReference>
<dbReference type="EMBL" id="QNVI01000002">
    <property type="protein sequence ID" value="TDA40546.1"/>
    <property type="molecule type" value="Genomic_DNA"/>
</dbReference>
<dbReference type="Gene3D" id="3.10.520.10">
    <property type="entry name" value="ApbE-like domains"/>
    <property type="match status" value="1"/>
</dbReference>
<proteinExistence type="predicted"/>
<evidence type="ECO:0000313" key="1">
    <source>
        <dbReference type="EMBL" id="RZN56004.1"/>
    </source>
</evidence>
<sequence length="226" mass="24281">MKYRYKIGESRGIIICDNLKGIKAAINSIRENRRALKKYIMKNPIFEIALNPIELEDNAPIVAKKMVEVTKKLGIGPMAAVAGVLADLALEAAMNENSKYILIENGGEIAINGDHEFKVGIKVGDSIILRLKIRPCDMPIGIATSSGKYGHALSFGIADSVTIIADNASIADAVATAVCNSTRGKNPLENGLLKAKEIAKSIKEVRGAIIIVNEEIGIYGKIPEII</sequence>
<dbReference type="InterPro" id="IPR007183">
    <property type="entry name" value="UPF0280"/>
</dbReference>
<accession>A0A523BHY3</accession>
<dbReference type="SUPFAM" id="SSF143631">
    <property type="entry name" value="ApbE-like"/>
    <property type="match status" value="1"/>
</dbReference>
<evidence type="ECO:0000313" key="3">
    <source>
        <dbReference type="Proteomes" id="UP000316080"/>
    </source>
</evidence>
<dbReference type="PIRSF" id="PIRSF006421">
    <property type="entry name" value="UCP006421"/>
    <property type="match status" value="1"/>
</dbReference>
<organism evidence="2 4">
    <name type="scientific">Thermoproteota archaeon</name>
    <dbReference type="NCBI Taxonomy" id="2056631"/>
    <lineage>
        <taxon>Archaea</taxon>
        <taxon>Thermoproteota</taxon>
    </lineage>
</organism>
<reference evidence="2 4" key="1">
    <citation type="journal article" date="2019" name="Nat. Microbiol.">
        <title>Expanding anaerobic alkane metabolism in the domain of Archaea.</title>
        <authorList>
            <person name="Wang Y."/>
            <person name="Wegener G."/>
            <person name="Hou J."/>
            <person name="Wang F."/>
            <person name="Xiao X."/>
        </authorList>
    </citation>
    <scope>NUCLEOTIDE SEQUENCE [LARGE SCALE GENOMIC DNA]</scope>
    <source>
        <strain evidence="2">WYZ-LMO11</strain>
    </source>
</reference>
<dbReference type="AlphaFoldDB" id="A0A523BHY3"/>
<name>A0A523BHY3_9CREN</name>
<reference evidence="1 3" key="2">
    <citation type="journal article" date="2019" name="Nat. Microbiol.">
        <title>Wide diversity of methane and short-chain alkane metabolisms in uncultured archaea.</title>
        <authorList>
            <person name="Borrel G."/>
            <person name="Adam P.S."/>
            <person name="McKay L.J."/>
            <person name="Chen L.X."/>
            <person name="Sierra-Garcia I.N."/>
            <person name="Sieber C.M."/>
            <person name="Letourneur Q."/>
            <person name="Ghozlane A."/>
            <person name="Andersen G.L."/>
            <person name="Li W.J."/>
            <person name="Hallam S.J."/>
            <person name="Muyzer G."/>
            <person name="de Oliveira V.M."/>
            <person name="Inskeep W.P."/>
            <person name="Banfield J.F."/>
            <person name="Gribaldo S."/>
        </authorList>
    </citation>
    <scope>NUCLEOTIDE SEQUENCE [LARGE SCALE GENOMIC DNA]</scope>
    <source>
        <strain evidence="1">Verst-YHS</strain>
    </source>
</reference>
<comment type="caution">
    <text evidence="2">The sequence shown here is derived from an EMBL/GenBank/DDBJ whole genome shotgun (WGS) entry which is preliminary data.</text>
</comment>
<protein>
    <submittedName>
        <fullName evidence="2">UPF0280 family protein</fullName>
    </submittedName>
</protein>